<feature type="non-terminal residue" evidence="2">
    <location>
        <position position="583"/>
    </location>
</feature>
<feature type="region of interest" description="Disordered" evidence="1">
    <location>
        <begin position="543"/>
        <end position="583"/>
    </location>
</feature>
<accession>A0A0F9JZZ1</accession>
<sequence length="583" mass="60791">MATLPNAWLTVQAVPISGGQPQVSFMGSSPPFTPQALGAPLPAPAATENSGASTVYRFYDRAAKVGNPGNGNTLYAYQNDRIFGFTGPPNWSLVHSITGQHTALGFGGHTGLYLVDASDGSVVFLVGLFQALAGGFGFVKLNLSTGVWTDGTATGLSGAGTPGGMGVCVTYKGRLVHAHSNFLTLFDPLTDSFTQAAMPFTFADQYAKLKVARGRLFVVNATAGGRVQVGEFIFGGVAVQATLPTDMLLASQECFVHQGLGADFNQLFVGYEQDGAEPSGQGHVLFQYAISTSAPGAPLPAPFDATGIVEQGEMVPPLPFSNAGSEINVWGDNGHTAIAGQQSSVLGYRFNFRSLTNLWDVFGAQGILITSPWTLQFGGNQPHGEYSRFQSPNGTSEHLAPNGFPQIESFTRFSDGTVARGILIKFRMYTAGGSFPQLRFLFGGGLNPVGGVQATLSVGDGIVIGGTMTLDAPLKFLNTGGPVQNGTTQFQIIWDLDADGIAADEWILIRPTGFTLGLELPGFMFPGPAHSVFTIDALTAIGSPPETGGPVRETNPITSGSPPQTGGPVRVTATLTSGSPPAT</sequence>
<name>A0A0F9JZZ1_9ZZZZ</name>
<feature type="compositionally biased region" description="Polar residues" evidence="1">
    <location>
        <begin position="555"/>
        <end position="564"/>
    </location>
</feature>
<proteinExistence type="predicted"/>
<evidence type="ECO:0000313" key="2">
    <source>
        <dbReference type="EMBL" id="KKM15473.1"/>
    </source>
</evidence>
<dbReference type="AlphaFoldDB" id="A0A0F9JZZ1"/>
<gene>
    <name evidence="2" type="ORF">LCGC14_1695710</name>
</gene>
<feature type="compositionally biased region" description="Polar residues" evidence="1">
    <location>
        <begin position="573"/>
        <end position="583"/>
    </location>
</feature>
<organism evidence="2">
    <name type="scientific">marine sediment metagenome</name>
    <dbReference type="NCBI Taxonomy" id="412755"/>
    <lineage>
        <taxon>unclassified sequences</taxon>
        <taxon>metagenomes</taxon>
        <taxon>ecological metagenomes</taxon>
    </lineage>
</organism>
<dbReference type="EMBL" id="LAZR01014899">
    <property type="protein sequence ID" value="KKM15473.1"/>
    <property type="molecule type" value="Genomic_DNA"/>
</dbReference>
<evidence type="ECO:0000256" key="1">
    <source>
        <dbReference type="SAM" id="MobiDB-lite"/>
    </source>
</evidence>
<reference evidence="2" key="1">
    <citation type="journal article" date="2015" name="Nature">
        <title>Complex archaea that bridge the gap between prokaryotes and eukaryotes.</title>
        <authorList>
            <person name="Spang A."/>
            <person name="Saw J.H."/>
            <person name="Jorgensen S.L."/>
            <person name="Zaremba-Niedzwiedzka K."/>
            <person name="Martijn J."/>
            <person name="Lind A.E."/>
            <person name="van Eijk R."/>
            <person name="Schleper C."/>
            <person name="Guy L."/>
            <person name="Ettema T.J."/>
        </authorList>
    </citation>
    <scope>NUCLEOTIDE SEQUENCE</scope>
</reference>
<protein>
    <submittedName>
        <fullName evidence="2">Uncharacterized protein</fullName>
    </submittedName>
</protein>
<comment type="caution">
    <text evidence="2">The sequence shown here is derived from an EMBL/GenBank/DDBJ whole genome shotgun (WGS) entry which is preliminary data.</text>
</comment>